<evidence type="ECO:0000313" key="15">
    <source>
        <dbReference type="Proteomes" id="UP000242188"/>
    </source>
</evidence>
<keyword evidence="15" id="KW-1185">Reference proteome</keyword>
<evidence type="ECO:0000256" key="3">
    <source>
        <dbReference type="ARBA" id="ARBA00022989"/>
    </source>
</evidence>
<dbReference type="GO" id="GO:0005886">
    <property type="term" value="C:plasma membrane"/>
    <property type="evidence" value="ECO:0007669"/>
    <property type="project" value="TreeGrafter"/>
</dbReference>
<dbReference type="PRINTS" id="PR00237">
    <property type="entry name" value="GPCRRHODOPSN"/>
</dbReference>
<dbReference type="PROSITE" id="PS50262">
    <property type="entry name" value="G_PROTEIN_RECEP_F1_2"/>
    <property type="match status" value="1"/>
</dbReference>
<evidence type="ECO:0000256" key="2">
    <source>
        <dbReference type="ARBA" id="ARBA00022692"/>
    </source>
</evidence>
<evidence type="ECO:0000256" key="7">
    <source>
        <dbReference type="ARBA" id="ARBA00023170"/>
    </source>
</evidence>
<keyword evidence="4 11" id="KW-0297">G-protein coupled receptor</keyword>
<dbReference type="SUPFAM" id="SSF81321">
    <property type="entry name" value="Family A G protein-coupled receptor-like"/>
    <property type="match status" value="1"/>
</dbReference>
<proteinExistence type="inferred from homology"/>
<keyword evidence="9 11" id="KW-0807">Transducer</keyword>
<keyword evidence="3 12" id="KW-1133">Transmembrane helix</keyword>
<comment type="similarity">
    <text evidence="11">Belongs to the G-protein coupled receptor 1 family.</text>
</comment>
<comment type="function">
    <text evidence="10">Receptor for NPAF (A-18-F-amide) and NPFF (F-8-F-amide) neuropeptides, also known as morphine-modulating peptides. Can also be activated by a variety of naturally occurring or synthetic FMRF-amide like ligands. This receptor mediates its action by association with G proteins that activate a phosphatidylinositol-calcium second messenger system.</text>
</comment>
<comment type="subcellular location">
    <subcellularLocation>
        <location evidence="1">Membrane</location>
        <topology evidence="1">Multi-pass membrane protein</topology>
    </subcellularLocation>
</comment>
<dbReference type="Pfam" id="PF00001">
    <property type="entry name" value="7tm_1"/>
    <property type="match status" value="1"/>
</dbReference>
<feature type="transmembrane region" description="Helical" evidence="12">
    <location>
        <begin position="47"/>
        <end position="70"/>
    </location>
</feature>
<evidence type="ECO:0000259" key="13">
    <source>
        <dbReference type="PROSITE" id="PS50262"/>
    </source>
</evidence>
<dbReference type="PROSITE" id="PS00237">
    <property type="entry name" value="G_PROTEIN_RECEP_F1_1"/>
    <property type="match status" value="1"/>
</dbReference>
<evidence type="ECO:0000256" key="9">
    <source>
        <dbReference type="ARBA" id="ARBA00023224"/>
    </source>
</evidence>
<keyword evidence="7 11" id="KW-0675">Receptor</keyword>
<evidence type="ECO:0000256" key="6">
    <source>
        <dbReference type="ARBA" id="ARBA00023157"/>
    </source>
</evidence>
<dbReference type="OrthoDB" id="5975505at2759"/>
<feature type="transmembrane region" description="Helical" evidence="12">
    <location>
        <begin position="121"/>
        <end position="144"/>
    </location>
</feature>
<evidence type="ECO:0000256" key="10">
    <source>
        <dbReference type="ARBA" id="ARBA00025478"/>
    </source>
</evidence>
<dbReference type="PANTHER" id="PTHR24238:SF57">
    <property type="entry name" value="G-PROTEIN COUPLED RECEPTOR 83"/>
    <property type="match status" value="1"/>
</dbReference>
<keyword evidence="8" id="KW-0325">Glycoprotein</keyword>
<evidence type="ECO:0000256" key="8">
    <source>
        <dbReference type="ARBA" id="ARBA00023180"/>
    </source>
</evidence>
<dbReference type="Gene3D" id="1.20.1070.10">
    <property type="entry name" value="Rhodopsin 7-helix transmembrane proteins"/>
    <property type="match status" value="1"/>
</dbReference>
<dbReference type="Proteomes" id="UP000242188">
    <property type="component" value="Unassembled WGS sequence"/>
</dbReference>
<evidence type="ECO:0000256" key="4">
    <source>
        <dbReference type="ARBA" id="ARBA00023040"/>
    </source>
</evidence>
<comment type="caution">
    <text evidence="14">The sequence shown here is derived from an EMBL/GenBank/DDBJ whole genome shotgun (WGS) entry which is preliminary data.</text>
</comment>
<gene>
    <name evidence="14" type="ORF">KP79_PYT05088</name>
</gene>
<dbReference type="InterPro" id="IPR017452">
    <property type="entry name" value="GPCR_Rhodpsn_7TM"/>
</dbReference>
<dbReference type="PANTHER" id="PTHR24238">
    <property type="entry name" value="G-PROTEIN COUPLED RECEPTOR"/>
    <property type="match status" value="1"/>
</dbReference>
<keyword evidence="5 12" id="KW-0472">Membrane</keyword>
<evidence type="ECO:0000313" key="14">
    <source>
        <dbReference type="EMBL" id="OWF48461.1"/>
    </source>
</evidence>
<accession>A0A210QIN6</accession>
<reference evidence="14 15" key="1">
    <citation type="journal article" date="2017" name="Nat. Ecol. Evol.">
        <title>Scallop genome provides insights into evolution of bilaterian karyotype and development.</title>
        <authorList>
            <person name="Wang S."/>
            <person name="Zhang J."/>
            <person name="Jiao W."/>
            <person name="Li J."/>
            <person name="Xun X."/>
            <person name="Sun Y."/>
            <person name="Guo X."/>
            <person name="Huan P."/>
            <person name="Dong B."/>
            <person name="Zhang L."/>
            <person name="Hu X."/>
            <person name="Sun X."/>
            <person name="Wang J."/>
            <person name="Zhao C."/>
            <person name="Wang Y."/>
            <person name="Wang D."/>
            <person name="Huang X."/>
            <person name="Wang R."/>
            <person name="Lv J."/>
            <person name="Li Y."/>
            <person name="Zhang Z."/>
            <person name="Liu B."/>
            <person name="Lu W."/>
            <person name="Hui Y."/>
            <person name="Liang J."/>
            <person name="Zhou Z."/>
            <person name="Hou R."/>
            <person name="Li X."/>
            <person name="Liu Y."/>
            <person name="Li H."/>
            <person name="Ning X."/>
            <person name="Lin Y."/>
            <person name="Zhao L."/>
            <person name="Xing Q."/>
            <person name="Dou J."/>
            <person name="Li Y."/>
            <person name="Mao J."/>
            <person name="Guo H."/>
            <person name="Dou H."/>
            <person name="Li T."/>
            <person name="Mu C."/>
            <person name="Jiang W."/>
            <person name="Fu Q."/>
            <person name="Fu X."/>
            <person name="Miao Y."/>
            <person name="Liu J."/>
            <person name="Yu Q."/>
            <person name="Li R."/>
            <person name="Liao H."/>
            <person name="Li X."/>
            <person name="Kong Y."/>
            <person name="Jiang Z."/>
            <person name="Chourrout D."/>
            <person name="Li R."/>
            <person name="Bao Z."/>
        </authorList>
    </citation>
    <scope>NUCLEOTIDE SEQUENCE [LARGE SCALE GENOMIC DNA]</scope>
    <source>
        <strain evidence="14 15">PY_sf001</strain>
    </source>
</reference>
<feature type="transmembrane region" description="Helical" evidence="12">
    <location>
        <begin position="156"/>
        <end position="178"/>
    </location>
</feature>
<dbReference type="EMBL" id="NEDP02003533">
    <property type="protein sequence ID" value="OWF48461.1"/>
    <property type="molecule type" value="Genomic_DNA"/>
</dbReference>
<dbReference type="SMART" id="SM01381">
    <property type="entry name" value="7TM_GPCR_Srsx"/>
    <property type="match status" value="1"/>
</dbReference>
<evidence type="ECO:0000256" key="5">
    <source>
        <dbReference type="ARBA" id="ARBA00023136"/>
    </source>
</evidence>
<organism evidence="14 15">
    <name type="scientific">Mizuhopecten yessoensis</name>
    <name type="common">Japanese scallop</name>
    <name type="synonym">Patinopecten yessoensis</name>
    <dbReference type="NCBI Taxonomy" id="6573"/>
    <lineage>
        <taxon>Eukaryota</taxon>
        <taxon>Metazoa</taxon>
        <taxon>Spiralia</taxon>
        <taxon>Lophotrochozoa</taxon>
        <taxon>Mollusca</taxon>
        <taxon>Bivalvia</taxon>
        <taxon>Autobranchia</taxon>
        <taxon>Pteriomorphia</taxon>
        <taxon>Pectinida</taxon>
        <taxon>Pectinoidea</taxon>
        <taxon>Pectinidae</taxon>
        <taxon>Mizuhopecten</taxon>
    </lineage>
</organism>
<dbReference type="GO" id="GO:0008188">
    <property type="term" value="F:neuropeptide receptor activity"/>
    <property type="evidence" value="ECO:0007669"/>
    <property type="project" value="InterPro"/>
</dbReference>
<dbReference type="FunFam" id="1.20.1070.10:FF:000291">
    <property type="entry name" value="Predicted protein"/>
    <property type="match status" value="1"/>
</dbReference>
<name>A0A210QIN6_MIZYE</name>
<feature type="transmembrane region" description="Helical" evidence="12">
    <location>
        <begin position="224"/>
        <end position="247"/>
    </location>
</feature>
<sequence>MSFAGIANRTCVPGDPVQPSALLLSMLKYVDAPPLPVKPTWEITLKILFYALSFVVDVVGNVIVVIIIYLNKRMRSTTNILILNLAISDIMVGLFCMWVHLGNQISANWPFGPFICKASTFTQVFAVTSSVLTLTVISIERFFAIVFPLKGKMSQCVMGLSIAVSWLVSAAIAAPQLFVRKVIRYEFKNRDEVFCTEIWPKFYKNAACISHEPGKVIYYTIEGIVMYVIPVIIMIGAYTVIALKLMLRKAPGNSLRSTSSSQDRTRKKVIKMLVAVLVVFVLCWTPQQYFLLWEVFRSHTTKTSKYVPTIKYIAVYFAYLNSAINPILYAGFNENFRRGFTEAFKCSLWRKRNQVTPGPAGRSVVTAFDGSKAGDSSAGVTLNSHA</sequence>
<dbReference type="InterPro" id="IPR000276">
    <property type="entry name" value="GPCR_Rhodpsn"/>
</dbReference>
<feature type="transmembrane region" description="Helical" evidence="12">
    <location>
        <begin position="82"/>
        <end position="101"/>
    </location>
</feature>
<evidence type="ECO:0000256" key="12">
    <source>
        <dbReference type="SAM" id="Phobius"/>
    </source>
</evidence>
<feature type="transmembrane region" description="Helical" evidence="12">
    <location>
        <begin position="310"/>
        <end position="332"/>
    </location>
</feature>
<evidence type="ECO:0000256" key="11">
    <source>
        <dbReference type="RuleBase" id="RU000688"/>
    </source>
</evidence>
<keyword evidence="2 11" id="KW-0812">Transmembrane</keyword>
<feature type="domain" description="G-protein coupled receptors family 1 profile" evidence="13">
    <location>
        <begin position="60"/>
        <end position="329"/>
    </location>
</feature>
<dbReference type="STRING" id="6573.A0A210QIN6"/>
<protein>
    <submittedName>
        <fullName evidence="14">Neuropeptide FF receptor 2</fullName>
    </submittedName>
</protein>
<dbReference type="AlphaFoldDB" id="A0A210QIN6"/>
<feature type="transmembrane region" description="Helical" evidence="12">
    <location>
        <begin position="268"/>
        <end position="290"/>
    </location>
</feature>
<dbReference type="InterPro" id="IPR005395">
    <property type="entry name" value="NPFF_rcpt"/>
</dbReference>
<dbReference type="PRINTS" id="PR01570">
    <property type="entry name" value="NPFFRECEPTOR"/>
</dbReference>
<evidence type="ECO:0000256" key="1">
    <source>
        <dbReference type="ARBA" id="ARBA00004141"/>
    </source>
</evidence>
<keyword evidence="6" id="KW-1015">Disulfide bond</keyword>